<accession>A0A8S5LV97</accession>
<dbReference type="GO" id="GO:0009307">
    <property type="term" value="P:DNA restriction-modification system"/>
    <property type="evidence" value="ECO:0007669"/>
    <property type="project" value="InterPro"/>
</dbReference>
<dbReference type="Gene3D" id="3.40.1350.10">
    <property type="match status" value="1"/>
</dbReference>
<dbReference type="EMBL" id="BK014745">
    <property type="protein sequence ID" value="DAD73832.1"/>
    <property type="molecule type" value="Genomic_DNA"/>
</dbReference>
<organism evidence="2">
    <name type="scientific">Siphoviridae sp. ctMaD24</name>
    <dbReference type="NCBI Taxonomy" id="2826261"/>
    <lineage>
        <taxon>Viruses</taxon>
        <taxon>Duplodnaviria</taxon>
        <taxon>Heunggongvirae</taxon>
        <taxon>Uroviricota</taxon>
        <taxon>Caudoviricetes</taxon>
    </lineage>
</organism>
<dbReference type="Pfam" id="PF04471">
    <property type="entry name" value="Mrr_cat"/>
    <property type="match status" value="1"/>
</dbReference>
<reference evidence="2" key="1">
    <citation type="journal article" date="2021" name="Proc. Natl. Acad. Sci. U.S.A.">
        <title>A Catalog of Tens of Thousands of Viruses from Human Metagenomes Reveals Hidden Associations with Chronic Diseases.</title>
        <authorList>
            <person name="Tisza M.J."/>
            <person name="Buck C.B."/>
        </authorList>
    </citation>
    <scope>NUCLEOTIDE SEQUENCE</scope>
    <source>
        <strain evidence="2">CtMaD24</strain>
    </source>
</reference>
<keyword evidence="2" id="KW-0540">Nuclease</keyword>
<evidence type="ECO:0000259" key="1">
    <source>
        <dbReference type="Pfam" id="PF04471"/>
    </source>
</evidence>
<name>A0A8S5LV97_9CAUD</name>
<sequence length="350" mass="40031">MTNYFVFRVDYGECFPFIYEELKQGRLRQGWGGPNMDVRNPFDKFTAAWEKWSPCSENVKRRYNMLRVMFEIKEGDLIVIPKVSMEYNVPGRYFIIVKCRKSYEFTLPDGKNDFGHYIEVDPVVNCSYDSSGAAQVLSSSFGKYRRAVNRVLDEGVMDAIDVLTMMRSSATQSSPTRLGFLSAETCQARDLYLKELVEKMQSWQNAMFEKVIESLFVQSGYIKVGNNCYDGEGGDVDLVFKAFSERSLMYDIYTKYEDEIMPEIYIQAKKKRGHDNNDVAGVKQLVQMAKKDEKTKVLILINLTDKFSVEAQELADREHVVLLNGVDFASMLVRHGLENGVGISNNGDEA</sequence>
<dbReference type="GO" id="GO:0004519">
    <property type="term" value="F:endonuclease activity"/>
    <property type="evidence" value="ECO:0007669"/>
    <property type="project" value="UniProtKB-KW"/>
</dbReference>
<dbReference type="InterPro" id="IPR007560">
    <property type="entry name" value="Restrct_endonuc_IV_Mrr"/>
</dbReference>
<keyword evidence="2" id="KW-0378">Hydrolase</keyword>
<keyword evidence="2" id="KW-0255">Endonuclease</keyword>
<dbReference type="GO" id="GO:0003677">
    <property type="term" value="F:DNA binding"/>
    <property type="evidence" value="ECO:0007669"/>
    <property type="project" value="InterPro"/>
</dbReference>
<feature type="domain" description="Restriction endonuclease type IV Mrr" evidence="1">
    <location>
        <begin position="201"/>
        <end position="332"/>
    </location>
</feature>
<protein>
    <submittedName>
        <fullName evidence="2">Restriction endonuclease</fullName>
    </submittedName>
</protein>
<evidence type="ECO:0000313" key="2">
    <source>
        <dbReference type="EMBL" id="DAD73832.1"/>
    </source>
</evidence>
<proteinExistence type="predicted"/>
<dbReference type="InterPro" id="IPR011856">
    <property type="entry name" value="tRNA_endonuc-like_dom_sf"/>
</dbReference>